<dbReference type="PANTHER" id="PTHR11106:SF27">
    <property type="entry name" value="MACRO DOMAIN-CONTAINING PROTEIN"/>
    <property type="match status" value="1"/>
</dbReference>
<reference evidence="3 5" key="2">
    <citation type="submission" date="2016-10" db="EMBL/GenBank/DDBJ databases">
        <authorList>
            <person name="Varghese N."/>
            <person name="Submissions S."/>
        </authorList>
    </citation>
    <scope>NUCLEOTIDE SEQUENCE [LARGE SCALE GENOMIC DNA]</scope>
    <source>
        <strain evidence="3 5">CGMCC 1.3889</strain>
    </source>
</reference>
<protein>
    <submittedName>
        <fullName evidence="2">Appr-1-p processing domain-containing protein</fullName>
    </submittedName>
    <submittedName>
        <fullName evidence="3">O-acetyl-ADP-ribose deacetylase (Regulator of RNase III), contains Macro domain</fullName>
    </submittedName>
</protein>
<dbReference type="AlphaFoldDB" id="A0A0R2K949"/>
<feature type="domain" description="Macro" evidence="1">
    <location>
        <begin position="1"/>
        <end position="169"/>
    </location>
</feature>
<dbReference type="SMART" id="SM00506">
    <property type="entry name" value="A1pp"/>
    <property type="match status" value="1"/>
</dbReference>
<accession>A0A0R2K949</accession>
<dbReference type="InterPro" id="IPR043472">
    <property type="entry name" value="Macro_dom-like"/>
</dbReference>
<evidence type="ECO:0000313" key="3">
    <source>
        <dbReference type="EMBL" id="SER07290.1"/>
    </source>
</evidence>
<dbReference type="NCBIfam" id="NF001664">
    <property type="entry name" value="PRK00431.1-6"/>
    <property type="match status" value="1"/>
</dbReference>
<dbReference type="CDD" id="cd02908">
    <property type="entry name" value="Macro_OAADPr_deacetylase"/>
    <property type="match status" value="1"/>
</dbReference>
<dbReference type="Proteomes" id="UP000182818">
    <property type="component" value="Unassembled WGS sequence"/>
</dbReference>
<evidence type="ECO:0000313" key="5">
    <source>
        <dbReference type="Proteomes" id="UP000182818"/>
    </source>
</evidence>
<dbReference type="PROSITE" id="PS51154">
    <property type="entry name" value="MACRO"/>
    <property type="match status" value="1"/>
</dbReference>
<keyword evidence="5" id="KW-1185">Reference proteome</keyword>
<dbReference type="EMBL" id="FOGK01000001">
    <property type="protein sequence ID" value="SER07290.1"/>
    <property type="molecule type" value="Genomic_DNA"/>
</dbReference>
<gene>
    <name evidence="2" type="ORF">IV87_GL001724</name>
    <name evidence="3" type="ORF">SAMN04487973_101219</name>
</gene>
<dbReference type="InterPro" id="IPR002589">
    <property type="entry name" value="Macro_dom"/>
</dbReference>
<dbReference type="GeneID" id="76043103"/>
<dbReference type="PANTHER" id="PTHR11106">
    <property type="entry name" value="GANGLIOSIDE INDUCED DIFFERENTIATION ASSOCIATED PROTEIN 2-RELATED"/>
    <property type="match status" value="1"/>
</dbReference>
<dbReference type="STRING" id="319653.SAMN04487973_101219"/>
<sequence>MAFDVIRGDITKMRVDAIVNAANTTLLGGGGVDGAIHQAAGPQLLAVCRPLHGCQTGEAKITPGFKLPAKFVIHTPGPIWRGGTHHEAELLHNSYLNSLKLAEKNQCQSVAFPSISTGVYRFPLNEGAKIAVATILKFLKTATFVKDVTMVCFDEGTYEAYLMAIKAVG</sequence>
<proteinExistence type="predicted"/>
<evidence type="ECO:0000313" key="4">
    <source>
        <dbReference type="Proteomes" id="UP000051749"/>
    </source>
</evidence>
<dbReference type="RefSeq" id="WP_057805457.1">
    <property type="nucleotide sequence ID" value="NZ_BJYP01000002.1"/>
</dbReference>
<dbReference type="SUPFAM" id="SSF52949">
    <property type="entry name" value="Macro domain-like"/>
    <property type="match status" value="1"/>
</dbReference>
<dbReference type="Pfam" id="PF01661">
    <property type="entry name" value="Macro"/>
    <property type="match status" value="1"/>
</dbReference>
<organism evidence="2 4">
    <name type="scientific">Pediococcus ethanolidurans</name>
    <dbReference type="NCBI Taxonomy" id="319653"/>
    <lineage>
        <taxon>Bacteria</taxon>
        <taxon>Bacillati</taxon>
        <taxon>Bacillota</taxon>
        <taxon>Bacilli</taxon>
        <taxon>Lactobacillales</taxon>
        <taxon>Lactobacillaceae</taxon>
        <taxon>Pediococcus</taxon>
    </lineage>
</organism>
<dbReference type="Gene3D" id="3.40.220.10">
    <property type="entry name" value="Leucine Aminopeptidase, subunit E, domain 1"/>
    <property type="match status" value="1"/>
</dbReference>
<evidence type="ECO:0000313" key="2">
    <source>
        <dbReference type="EMBL" id="KRN83015.1"/>
    </source>
</evidence>
<reference evidence="2 4" key="1">
    <citation type="journal article" date="2015" name="Genome Announc.">
        <title>Expanding the biotechnology potential of lactobacilli through comparative genomics of 213 strains and associated genera.</title>
        <authorList>
            <person name="Sun Z."/>
            <person name="Harris H.M."/>
            <person name="McCann A."/>
            <person name="Guo C."/>
            <person name="Argimon S."/>
            <person name="Zhang W."/>
            <person name="Yang X."/>
            <person name="Jeffery I.B."/>
            <person name="Cooney J.C."/>
            <person name="Kagawa T.F."/>
            <person name="Liu W."/>
            <person name="Song Y."/>
            <person name="Salvetti E."/>
            <person name="Wrobel A."/>
            <person name="Rasinkangas P."/>
            <person name="Parkhill J."/>
            <person name="Rea M.C."/>
            <person name="O'Sullivan O."/>
            <person name="Ritari J."/>
            <person name="Douillard F.P."/>
            <person name="Paul Ross R."/>
            <person name="Yang R."/>
            <person name="Briner A.E."/>
            <person name="Felis G.E."/>
            <person name="de Vos W.M."/>
            <person name="Barrangou R."/>
            <person name="Klaenhammer T.R."/>
            <person name="Caufield P.W."/>
            <person name="Cui Y."/>
            <person name="Zhang H."/>
            <person name="O'Toole P.W."/>
        </authorList>
    </citation>
    <scope>NUCLEOTIDE SEQUENCE [LARGE SCALE GENOMIC DNA]</scope>
    <source>
        <strain evidence="2 4">DSM 22301</strain>
    </source>
</reference>
<dbReference type="PATRIC" id="fig|319653.3.peg.1753"/>
<dbReference type="OrthoDB" id="6194521at2"/>
<name>A0A0R2K949_9LACO</name>
<comment type="caution">
    <text evidence="2">The sequence shown here is derived from an EMBL/GenBank/DDBJ whole genome shotgun (WGS) entry which is preliminary data.</text>
</comment>
<dbReference type="Proteomes" id="UP000051749">
    <property type="component" value="Unassembled WGS sequence"/>
</dbReference>
<dbReference type="EMBL" id="JQBY01000005">
    <property type="protein sequence ID" value="KRN83015.1"/>
    <property type="molecule type" value="Genomic_DNA"/>
</dbReference>
<evidence type="ECO:0000259" key="1">
    <source>
        <dbReference type="PROSITE" id="PS51154"/>
    </source>
</evidence>